<evidence type="ECO:0000256" key="1">
    <source>
        <dbReference type="SAM" id="Phobius"/>
    </source>
</evidence>
<evidence type="ECO:0000313" key="2">
    <source>
        <dbReference type="EMBL" id="MBC8198545.1"/>
    </source>
</evidence>
<keyword evidence="1" id="KW-0812">Transmembrane</keyword>
<evidence type="ECO:0000313" key="3">
    <source>
        <dbReference type="Proteomes" id="UP000603545"/>
    </source>
</evidence>
<dbReference type="EMBL" id="JACNLL010000009">
    <property type="protein sequence ID" value="MBC8198545.1"/>
    <property type="molecule type" value="Genomic_DNA"/>
</dbReference>
<keyword evidence="1" id="KW-0472">Membrane</keyword>
<comment type="caution">
    <text evidence="2">The sequence shown here is derived from an EMBL/GenBank/DDBJ whole genome shotgun (WGS) entry which is preliminary data.</text>
</comment>
<protein>
    <recommendedName>
        <fullName evidence="4">DUF4829 domain-containing protein</fullName>
    </recommendedName>
</protein>
<sequence length="172" mass="19715">MAQDNNRSIISMVAIVVIIGFILQVAFVYADKIDSPHKAVVEFSKAYFWLDKATMNDRLCNAQKTIDEVNIIDAYIQQATSKAGQMGFELKYMKNTIYHVKTHTLSRDDSNAIVRLTCYKKKAINPLYMTVAKLFRLNKTYHIDEKINVIKEDETWKVCGKLFDLPANPDLS</sequence>
<dbReference type="AlphaFoldDB" id="A0A8J6N2Y1"/>
<gene>
    <name evidence="2" type="ORF">H8E80_00655</name>
</gene>
<feature type="transmembrane region" description="Helical" evidence="1">
    <location>
        <begin position="9"/>
        <end position="30"/>
    </location>
</feature>
<keyword evidence="1" id="KW-1133">Transmembrane helix</keyword>
<accession>A0A8J6N2Y1</accession>
<reference evidence="2 3" key="1">
    <citation type="submission" date="2020-08" db="EMBL/GenBank/DDBJ databases">
        <title>Bridging the membrane lipid divide: bacteria of the FCB group superphylum have the potential to synthesize archaeal ether lipids.</title>
        <authorList>
            <person name="Villanueva L."/>
            <person name="Von Meijenfeldt F.A.B."/>
            <person name="Westbye A.B."/>
            <person name="Yadav S."/>
            <person name="Hopmans E.C."/>
            <person name="Dutilh B.E."/>
            <person name="Sinninghe Damste J.S."/>
        </authorList>
    </citation>
    <scope>NUCLEOTIDE SEQUENCE [LARGE SCALE GENOMIC DNA]</scope>
    <source>
        <strain evidence="2">NIOZ-UU82</strain>
    </source>
</reference>
<evidence type="ECO:0008006" key="4">
    <source>
        <dbReference type="Google" id="ProtNLM"/>
    </source>
</evidence>
<name>A0A8J6N2Y1_9BACT</name>
<organism evidence="2 3">
    <name type="scientific">Candidatus Desulfaltia bathyphila</name>
    <dbReference type="NCBI Taxonomy" id="2841697"/>
    <lineage>
        <taxon>Bacteria</taxon>
        <taxon>Pseudomonadati</taxon>
        <taxon>Thermodesulfobacteriota</taxon>
        <taxon>Desulfobacteria</taxon>
        <taxon>Desulfobacterales</taxon>
        <taxon>Desulfobacterales incertae sedis</taxon>
        <taxon>Candidatus Desulfaltia</taxon>
    </lineage>
</organism>
<dbReference type="Proteomes" id="UP000603545">
    <property type="component" value="Unassembled WGS sequence"/>
</dbReference>
<proteinExistence type="predicted"/>